<keyword evidence="3" id="KW-1185">Reference proteome</keyword>
<protein>
    <recommendedName>
        <fullName evidence="4">YwiC-like protein</fullName>
    </recommendedName>
</protein>
<keyword evidence="1" id="KW-0472">Membrane</keyword>
<feature type="transmembrane region" description="Helical" evidence="1">
    <location>
        <begin position="139"/>
        <end position="159"/>
    </location>
</feature>
<keyword evidence="1" id="KW-1133">Transmembrane helix</keyword>
<organism evidence="2 3">
    <name type="scientific">Rossellomorea aquimaris</name>
    <dbReference type="NCBI Taxonomy" id="189382"/>
    <lineage>
        <taxon>Bacteria</taxon>
        <taxon>Bacillati</taxon>
        <taxon>Bacillota</taxon>
        <taxon>Bacilli</taxon>
        <taxon>Bacillales</taxon>
        <taxon>Bacillaceae</taxon>
        <taxon>Rossellomorea</taxon>
    </lineage>
</organism>
<feature type="transmembrane region" description="Helical" evidence="1">
    <location>
        <begin position="86"/>
        <end position="104"/>
    </location>
</feature>
<feature type="transmembrane region" description="Helical" evidence="1">
    <location>
        <begin position="116"/>
        <end position="133"/>
    </location>
</feature>
<feature type="transmembrane region" description="Helical" evidence="1">
    <location>
        <begin position="36"/>
        <end position="53"/>
    </location>
</feature>
<sequence>MKMVIPKQHGAWAMLLIPYILGIFASTFHLIHIPLFIGWFFLYLATYPLIMVVKGKKVPFYIKWALGYLAASFVFLTVVLVYDWQMVFFGLAMIPFFLLNIYFVKKKNERSLANDLFAICVFCIGGLASFYVSTESLTVEGWNIALFSFLYFAGSTFFIKSMIREKKNTRFKWWSWGYHAFVIFLLLFWKESWLWTLPYVPSLIRAIFLHGKKLSIVQLGIIEIVNSAFFLLLTTILL</sequence>
<evidence type="ECO:0008006" key="4">
    <source>
        <dbReference type="Google" id="ProtNLM"/>
    </source>
</evidence>
<gene>
    <name evidence="2" type="ORF">BHE18_17525</name>
</gene>
<keyword evidence="1" id="KW-0812">Transmembrane</keyword>
<dbReference type="AlphaFoldDB" id="A0A1J6VWZ5"/>
<dbReference type="Proteomes" id="UP000182062">
    <property type="component" value="Unassembled WGS sequence"/>
</dbReference>
<feature type="transmembrane region" description="Helical" evidence="1">
    <location>
        <begin position="216"/>
        <end position="237"/>
    </location>
</feature>
<dbReference type="InterPro" id="IPR025576">
    <property type="entry name" value="YwiC"/>
</dbReference>
<name>A0A1J6VWZ5_9BACI</name>
<dbReference type="Pfam" id="PF14256">
    <property type="entry name" value="YwiC"/>
    <property type="match status" value="1"/>
</dbReference>
<comment type="caution">
    <text evidence="2">The sequence shown here is derived from an EMBL/GenBank/DDBJ whole genome shotgun (WGS) entry which is preliminary data.</text>
</comment>
<feature type="transmembrane region" description="Helical" evidence="1">
    <location>
        <begin position="171"/>
        <end position="189"/>
    </location>
</feature>
<reference evidence="2 3" key="1">
    <citation type="submission" date="2016-09" db="EMBL/GenBank/DDBJ databases">
        <title>Bacillus aquimaris SAMM genome sequence reveals colonization and biosurfactant production capacities.</title>
        <authorList>
            <person name="Waghmode S.R."/>
            <person name="Suryavanshi M.V."/>
        </authorList>
    </citation>
    <scope>NUCLEOTIDE SEQUENCE [LARGE SCALE GENOMIC DNA]</scope>
    <source>
        <strain evidence="2 3">SAMM</strain>
    </source>
</reference>
<feature type="transmembrane region" description="Helical" evidence="1">
    <location>
        <begin position="12"/>
        <end position="30"/>
    </location>
</feature>
<proteinExistence type="predicted"/>
<accession>A0A1J6VWZ5</accession>
<evidence type="ECO:0000313" key="2">
    <source>
        <dbReference type="EMBL" id="OIU68860.1"/>
    </source>
</evidence>
<feature type="transmembrane region" description="Helical" evidence="1">
    <location>
        <begin position="60"/>
        <end position="80"/>
    </location>
</feature>
<evidence type="ECO:0000313" key="3">
    <source>
        <dbReference type="Proteomes" id="UP000182062"/>
    </source>
</evidence>
<dbReference type="EMBL" id="MINN01000128">
    <property type="protein sequence ID" value="OIU68860.1"/>
    <property type="molecule type" value="Genomic_DNA"/>
</dbReference>
<evidence type="ECO:0000256" key="1">
    <source>
        <dbReference type="SAM" id="Phobius"/>
    </source>
</evidence>